<sequence>MHRRRSLSTAESCQRRARERNIGPAAAAAASVAAAERSGDGDPGLGDENVDRCGGLTFYPINEICGAALPRGEKHKMKKQFNRMRQLANQTVGR</sequence>
<feature type="region of interest" description="Disordered" evidence="1">
    <location>
        <begin position="1"/>
        <end position="46"/>
    </location>
</feature>
<dbReference type="EMBL" id="JBBPFD010000007">
    <property type="protein sequence ID" value="KAK7919413.1"/>
    <property type="molecule type" value="Genomic_DNA"/>
</dbReference>
<accession>A0AAW0PKI3</accession>
<gene>
    <name evidence="2" type="ORF">WMY93_010697</name>
</gene>
<evidence type="ECO:0000313" key="2">
    <source>
        <dbReference type="EMBL" id="KAK7919413.1"/>
    </source>
</evidence>
<keyword evidence="3" id="KW-1185">Reference proteome</keyword>
<dbReference type="Proteomes" id="UP001460270">
    <property type="component" value="Unassembled WGS sequence"/>
</dbReference>
<organism evidence="2 3">
    <name type="scientific">Mugilogobius chulae</name>
    <name type="common">yellowstripe goby</name>
    <dbReference type="NCBI Taxonomy" id="88201"/>
    <lineage>
        <taxon>Eukaryota</taxon>
        <taxon>Metazoa</taxon>
        <taxon>Chordata</taxon>
        <taxon>Craniata</taxon>
        <taxon>Vertebrata</taxon>
        <taxon>Euteleostomi</taxon>
        <taxon>Actinopterygii</taxon>
        <taxon>Neopterygii</taxon>
        <taxon>Teleostei</taxon>
        <taxon>Neoteleostei</taxon>
        <taxon>Acanthomorphata</taxon>
        <taxon>Gobiaria</taxon>
        <taxon>Gobiiformes</taxon>
        <taxon>Gobioidei</taxon>
        <taxon>Gobiidae</taxon>
        <taxon>Gobionellinae</taxon>
        <taxon>Mugilogobius</taxon>
    </lineage>
</organism>
<comment type="caution">
    <text evidence="2">The sequence shown here is derived from an EMBL/GenBank/DDBJ whole genome shotgun (WGS) entry which is preliminary data.</text>
</comment>
<feature type="compositionally biased region" description="Low complexity" evidence="1">
    <location>
        <begin position="25"/>
        <end position="35"/>
    </location>
</feature>
<name>A0AAW0PKI3_9GOBI</name>
<evidence type="ECO:0000256" key="1">
    <source>
        <dbReference type="SAM" id="MobiDB-lite"/>
    </source>
</evidence>
<evidence type="ECO:0000313" key="3">
    <source>
        <dbReference type="Proteomes" id="UP001460270"/>
    </source>
</evidence>
<protein>
    <submittedName>
        <fullName evidence="2">Uncharacterized protein</fullName>
    </submittedName>
</protein>
<proteinExistence type="predicted"/>
<reference evidence="3" key="1">
    <citation type="submission" date="2024-04" db="EMBL/GenBank/DDBJ databases">
        <title>Salinicola lusitanus LLJ914,a marine bacterium isolated from the Okinawa Trough.</title>
        <authorList>
            <person name="Li J."/>
        </authorList>
    </citation>
    <scope>NUCLEOTIDE SEQUENCE [LARGE SCALE GENOMIC DNA]</scope>
</reference>
<dbReference type="AlphaFoldDB" id="A0AAW0PKI3"/>